<dbReference type="Gene3D" id="3.20.190.10">
    <property type="entry name" value="MutM-like, N-terminal"/>
    <property type="match status" value="1"/>
</dbReference>
<dbReference type="InterPro" id="IPR010979">
    <property type="entry name" value="Ribosomal_uS13-like_H2TH"/>
</dbReference>
<dbReference type="GO" id="GO:0003676">
    <property type="term" value="F:nucleic acid binding"/>
    <property type="evidence" value="ECO:0007669"/>
    <property type="project" value="InterPro"/>
</dbReference>
<dbReference type="EMBL" id="GDIP01223678">
    <property type="protein sequence ID" value="JAI99723.1"/>
    <property type="molecule type" value="Transcribed_RNA"/>
</dbReference>
<dbReference type="AlphaFoldDB" id="A0A0P4YR96"/>
<evidence type="ECO:0000259" key="1">
    <source>
        <dbReference type="PROSITE" id="PS51068"/>
    </source>
</evidence>
<dbReference type="GO" id="GO:0005634">
    <property type="term" value="C:nucleus"/>
    <property type="evidence" value="ECO:0007669"/>
    <property type="project" value="TreeGrafter"/>
</dbReference>
<dbReference type="SUPFAM" id="SSF81624">
    <property type="entry name" value="N-terminal domain of MutM-like DNA repair proteins"/>
    <property type="match status" value="1"/>
</dbReference>
<dbReference type="PANTHER" id="PTHR22993">
    <property type="entry name" value="FORMAMIDOPYRIMIDINE-DNA GLYCOSYLASE"/>
    <property type="match status" value="1"/>
</dbReference>
<feature type="domain" description="Formamidopyrimidine-DNA glycosylase catalytic" evidence="1">
    <location>
        <begin position="2"/>
        <end position="127"/>
    </location>
</feature>
<dbReference type="Pfam" id="PF09292">
    <property type="entry name" value="Neil1-DNA_bind"/>
    <property type="match status" value="1"/>
</dbReference>
<dbReference type="GO" id="GO:0019104">
    <property type="term" value="F:DNA N-glycosylase activity"/>
    <property type="evidence" value="ECO:0007669"/>
    <property type="project" value="InterPro"/>
</dbReference>
<dbReference type="STRING" id="35525.A0A0P4YR96"/>
<reference evidence="3 4" key="3">
    <citation type="submission" date="2016-03" db="EMBL/GenBank/DDBJ databases">
        <title>EvidentialGene: Evidence-directed Construction of Genes on Genomes.</title>
        <authorList>
            <person name="Gilbert D.G."/>
            <person name="Choi J.-H."/>
            <person name="Mockaitis K."/>
            <person name="Colbourne J."/>
            <person name="Pfrender M."/>
        </authorList>
    </citation>
    <scope>NUCLEOTIDE SEQUENCE [LARGE SCALE GENOMIC DNA]</scope>
    <source>
        <strain evidence="3 4">Xinb3</strain>
        <tissue evidence="3">Complete organism</tissue>
    </source>
</reference>
<dbReference type="Gene3D" id="1.10.8.50">
    <property type="match status" value="1"/>
</dbReference>
<dbReference type="InterPro" id="IPR035937">
    <property type="entry name" value="FPG_N"/>
</dbReference>
<keyword evidence="2" id="KW-0255">Endonuclease</keyword>
<evidence type="ECO:0000313" key="2">
    <source>
        <dbReference type="EMBL" id="JAI99723.1"/>
    </source>
</evidence>
<gene>
    <name evidence="3" type="ORF">APZ42_012484</name>
</gene>
<keyword evidence="2" id="KW-0540">Nuclease</keyword>
<organism evidence="2">
    <name type="scientific">Daphnia magna</name>
    <dbReference type="NCBI Taxonomy" id="35525"/>
    <lineage>
        <taxon>Eukaryota</taxon>
        <taxon>Metazoa</taxon>
        <taxon>Ecdysozoa</taxon>
        <taxon>Arthropoda</taxon>
        <taxon>Crustacea</taxon>
        <taxon>Branchiopoda</taxon>
        <taxon>Diplostraca</taxon>
        <taxon>Cladocera</taxon>
        <taxon>Anomopoda</taxon>
        <taxon>Daphniidae</taxon>
        <taxon>Daphnia</taxon>
    </lineage>
</organism>
<accession>A0A0P4YR96</accession>
<dbReference type="InterPro" id="IPR015371">
    <property type="entry name" value="Endonuclease-VIII_DNA-bd"/>
</dbReference>
<proteinExistence type="predicted"/>
<keyword evidence="2" id="KW-0378">Hydrolase</keyword>
<dbReference type="OrthoDB" id="6260718at2759"/>
<sequence>MPEGPELHLSSLFINDSVKGLIFSGEIKKSDVSKNPTIQWDVPFYTITAESRGKEMKLWLEEYSPKEGKEVMPPQKISILFRFGMSGCFKLSIVDEIPKHSHLRFFTAKNSVDPKQVLSFVDFRRFGKWEVNVDWGSDRGPCPITDYENFRHNIVNNLENSAFKNKAICEVLLNQKYFNGIGNYLRAEILFRSKIAPFDDAYNVLCDWKHAAMYPIKTDNVAGPSIQDPLYLCHAICSEVLKLSVGYGVEAGLKENGSFEKWLRCYQNPRMKSLTDRNKRTIWFDGVPGPLVPNDSNTRRPKTKRRIVENVVEKSVTGVKARKRNTVTESTELRASSRIPTRRSPRFAHVLDLKGEQTF</sequence>
<dbReference type="SUPFAM" id="SSF46946">
    <property type="entry name" value="S13-like H2TH domain"/>
    <property type="match status" value="1"/>
</dbReference>
<reference evidence="2" key="1">
    <citation type="submission" date="2015-10" db="EMBL/GenBank/DDBJ databases">
        <title>Daphnia magna gene sets from two clonal populations assembled and annotated with EvidentialGene.</title>
        <authorList>
            <person name="Gilbert D."/>
            <person name="Podicheti R."/>
            <person name="Orsini L."/>
            <person name="Colbourne J."/>
            <person name="Pfrender M."/>
        </authorList>
    </citation>
    <scope>NUCLEOTIDE SEQUENCE</scope>
</reference>
<dbReference type="Proteomes" id="UP000076858">
    <property type="component" value="Unassembled WGS sequence"/>
</dbReference>
<dbReference type="InterPro" id="IPR012319">
    <property type="entry name" value="FPG_cat"/>
</dbReference>
<evidence type="ECO:0000313" key="3">
    <source>
        <dbReference type="EMBL" id="KZS20791.1"/>
    </source>
</evidence>
<dbReference type="PROSITE" id="PS51068">
    <property type="entry name" value="FPG_CAT"/>
    <property type="match status" value="1"/>
</dbReference>
<dbReference type="GO" id="GO:0008270">
    <property type="term" value="F:zinc ion binding"/>
    <property type="evidence" value="ECO:0007669"/>
    <property type="project" value="InterPro"/>
</dbReference>
<dbReference type="SUPFAM" id="SSF57716">
    <property type="entry name" value="Glucocorticoid receptor-like (DNA-binding domain)"/>
    <property type="match status" value="1"/>
</dbReference>
<keyword evidence="4" id="KW-1185">Reference proteome</keyword>
<dbReference type="GO" id="GO:0003906">
    <property type="term" value="F:DNA-(apurinic or apyrimidinic site) endonuclease activity"/>
    <property type="evidence" value="ECO:0007669"/>
    <property type="project" value="InterPro"/>
</dbReference>
<dbReference type="EMBL" id="LRGB01000115">
    <property type="protein sequence ID" value="KZS20791.1"/>
    <property type="molecule type" value="Genomic_DNA"/>
</dbReference>
<dbReference type="SMART" id="SM00898">
    <property type="entry name" value="Fapy_DNA_glyco"/>
    <property type="match status" value="1"/>
</dbReference>
<name>A0A0P4YR96_9CRUS</name>
<evidence type="ECO:0000313" key="4">
    <source>
        <dbReference type="Proteomes" id="UP000076858"/>
    </source>
</evidence>
<dbReference type="Pfam" id="PF01149">
    <property type="entry name" value="Fapy_DNA_glyco"/>
    <property type="match status" value="1"/>
</dbReference>
<dbReference type="GO" id="GO:0006284">
    <property type="term" value="P:base-excision repair"/>
    <property type="evidence" value="ECO:0007669"/>
    <property type="project" value="InterPro"/>
</dbReference>
<dbReference type="PANTHER" id="PTHR22993:SF27">
    <property type="entry name" value="ENDONUCLEASE 8-LIKE 1"/>
    <property type="match status" value="1"/>
</dbReference>
<protein>
    <submittedName>
        <fullName evidence="2 3">Endonuclease 8 1</fullName>
    </submittedName>
</protein>
<reference evidence="2" key="2">
    <citation type="submission" date="2015-10" db="EMBL/GenBank/DDBJ databases">
        <authorList>
            <person name="Gilbert D.G."/>
        </authorList>
    </citation>
    <scope>NUCLEOTIDE SEQUENCE</scope>
</reference>